<evidence type="ECO:0000313" key="2">
    <source>
        <dbReference type="Proteomes" id="UP000054007"/>
    </source>
</evidence>
<proteinExistence type="predicted"/>
<dbReference type="EMBL" id="KN880435">
    <property type="protein sequence ID" value="KIY73536.1"/>
    <property type="molecule type" value="Genomic_DNA"/>
</dbReference>
<reference evidence="1 2" key="1">
    <citation type="journal article" date="2015" name="Fungal Genet. Biol.">
        <title>Evolution of novel wood decay mechanisms in Agaricales revealed by the genome sequences of Fistulina hepatica and Cylindrobasidium torrendii.</title>
        <authorList>
            <person name="Floudas D."/>
            <person name="Held B.W."/>
            <person name="Riley R."/>
            <person name="Nagy L.G."/>
            <person name="Koehler G."/>
            <person name="Ransdell A.S."/>
            <person name="Younus H."/>
            <person name="Chow J."/>
            <person name="Chiniquy J."/>
            <person name="Lipzen A."/>
            <person name="Tritt A."/>
            <person name="Sun H."/>
            <person name="Haridas S."/>
            <person name="LaButti K."/>
            <person name="Ohm R.A."/>
            <person name="Kues U."/>
            <person name="Blanchette R.A."/>
            <person name="Grigoriev I.V."/>
            <person name="Minto R.E."/>
            <person name="Hibbett D.S."/>
        </authorList>
    </citation>
    <scope>NUCLEOTIDE SEQUENCE [LARGE SCALE GENOMIC DNA]</scope>
    <source>
        <strain evidence="1 2">FP15055 ss-10</strain>
    </source>
</reference>
<organism evidence="1 2">
    <name type="scientific">Cylindrobasidium torrendii FP15055 ss-10</name>
    <dbReference type="NCBI Taxonomy" id="1314674"/>
    <lineage>
        <taxon>Eukaryota</taxon>
        <taxon>Fungi</taxon>
        <taxon>Dikarya</taxon>
        <taxon>Basidiomycota</taxon>
        <taxon>Agaricomycotina</taxon>
        <taxon>Agaricomycetes</taxon>
        <taxon>Agaricomycetidae</taxon>
        <taxon>Agaricales</taxon>
        <taxon>Marasmiineae</taxon>
        <taxon>Physalacriaceae</taxon>
        <taxon>Cylindrobasidium</taxon>
    </lineage>
</organism>
<dbReference type="AlphaFoldDB" id="A0A0D7BV89"/>
<sequence length="130" mass="14653">MEFHTATRANSLSALVLRAANNDFSGQNFYQTYRPSLVFYHDPQFVAEQRVLIARDYPGEDFVFDERVCFELYLPCPAHLTLPATTTPSSLEAPSTLQTEIVNVDTSSESQEPLDAPVVDICLEELDHKK</sequence>
<dbReference type="Proteomes" id="UP000054007">
    <property type="component" value="Unassembled WGS sequence"/>
</dbReference>
<gene>
    <name evidence="1" type="ORF">CYLTODRAFT_439809</name>
</gene>
<keyword evidence="2" id="KW-1185">Reference proteome</keyword>
<name>A0A0D7BV89_9AGAR</name>
<protein>
    <submittedName>
        <fullName evidence="1">Uncharacterized protein</fullName>
    </submittedName>
</protein>
<accession>A0A0D7BV89</accession>
<evidence type="ECO:0000313" key="1">
    <source>
        <dbReference type="EMBL" id="KIY73536.1"/>
    </source>
</evidence>